<dbReference type="AlphaFoldDB" id="A0A2S6NCT5"/>
<organism evidence="8 9">
    <name type="scientific">Rhodoblastus sphagnicola</name>
    <dbReference type="NCBI Taxonomy" id="333368"/>
    <lineage>
        <taxon>Bacteria</taxon>
        <taxon>Pseudomonadati</taxon>
        <taxon>Pseudomonadota</taxon>
        <taxon>Alphaproteobacteria</taxon>
        <taxon>Hyphomicrobiales</taxon>
        <taxon>Rhodoblastaceae</taxon>
        <taxon>Rhodoblastus</taxon>
    </lineage>
</organism>
<feature type="domain" description="Nudix hydrolase" evidence="7">
    <location>
        <begin position="9"/>
        <end position="204"/>
    </location>
</feature>
<dbReference type="InterPro" id="IPR015797">
    <property type="entry name" value="NUDIX_hydrolase-like_dom_sf"/>
</dbReference>
<evidence type="ECO:0000256" key="3">
    <source>
        <dbReference type="ARBA" id="ARBA00022723"/>
    </source>
</evidence>
<dbReference type="GO" id="GO:0046872">
    <property type="term" value="F:metal ion binding"/>
    <property type="evidence" value="ECO:0007669"/>
    <property type="project" value="UniProtKB-KW"/>
</dbReference>
<protein>
    <recommendedName>
        <fullName evidence="7">Nudix hydrolase domain-containing protein</fullName>
    </recommendedName>
</protein>
<sequence length="231" mass="25290">MTHVKNSPRPRDAAALVLIDGKGKKARVLLGKRNPALKFIPGKYVFPGGRLERGDRAMTVAGPLDARDEARLMQVCGKKGEDFARALALAAIRECFEETGIALGVSDYGGPARPPACWRTYGAHGLLPDLGGLHFCARAVTPPMLPRRFDARFFVADAKGIAARVEGVCHSGAELTELVWAPLDRAESYDLPDITLMVLQEVRARFDGGLSRFSPVPHFHHSRGVWRRDLL</sequence>
<keyword evidence="4" id="KW-0378">Hydrolase</keyword>
<evidence type="ECO:0000313" key="9">
    <source>
        <dbReference type="Proteomes" id="UP000239089"/>
    </source>
</evidence>
<evidence type="ECO:0000256" key="2">
    <source>
        <dbReference type="ARBA" id="ARBA00001946"/>
    </source>
</evidence>
<keyword evidence="3" id="KW-0479">Metal-binding</keyword>
<keyword evidence="9" id="KW-1185">Reference proteome</keyword>
<dbReference type="Proteomes" id="UP000239089">
    <property type="component" value="Unassembled WGS sequence"/>
</dbReference>
<dbReference type="SUPFAM" id="SSF55811">
    <property type="entry name" value="Nudix"/>
    <property type="match status" value="1"/>
</dbReference>
<accession>A0A2S6NCT5</accession>
<evidence type="ECO:0000259" key="7">
    <source>
        <dbReference type="PROSITE" id="PS51462"/>
    </source>
</evidence>
<dbReference type="InterPro" id="IPR000086">
    <property type="entry name" value="NUDIX_hydrolase_dom"/>
</dbReference>
<dbReference type="OrthoDB" id="9805905at2"/>
<evidence type="ECO:0000256" key="5">
    <source>
        <dbReference type="ARBA" id="ARBA00022842"/>
    </source>
</evidence>
<comment type="cofactor">
    <cofactor evidence="1">
        <name>Mn(2+)</name>
        <dbReference type="ChEBI" id="CHEBI:29035"/>
    </cofactor>
</comment>
<dbReference type="GO" id="GO:0016818">
    <property type="term" value="F:hydrolase activity, acting on acid anhydrides, in phosphorus-containing anhydrides"/>
    <property type="evidence" value="ECO:0007669"/>
    <property type="project" value="InterPro"/>
</dbReference>
<dbReference type="InterPro" id="IPR039121">
    <property type="entry name" value="NUDT19"/>
</dbReference>
<evidence type="ECO:0000256" key="1">
    <source>
        <dbReference type="ARBA" id="ARBA00001936"/>
    </source>
</evidence>
<dbReference type="PROSITE" id="PS51462">
    <property type="entry name" value="NUDIX"/>
    <property type="match status" value="1"/>
</dbReference>
<keyword evidence="5" id="KW-0460">Magnesium</keyword>
<comment type="cofactor">
    <cofactor evidence="2">
        <name>Mg(2+)</name>
        <dbReference type="ChEBI" id="CHEBI:18420"/>
    </cofactor>
</comment>
<evidence type="ECO:0000313" key="8">
    <source>
        <dbReference type="EMBL" id="PPQ32418.1"/>
    </source>
</evidence>
<dbReference type="PANTHER" id="PTHR12318:SF0">
    <property type="entry name" value="ACYL-COENZYME A DIPHOSPHATASE NUDT19"/>
    <property type="match status" value="1"/>
</dbReference>
<reference evidence="8 9" key="1">
    <citation type="journal article" date="2018" name="Arch. Microbiol.">
        <title>New insights into the metabolic potential of the phototrophic purple bacterium Rhodopila globiformis DSM 161(T) from its draft genome sequence and evidence for a vanadium-dependent nitrogenase.</title>
        <authorList>
            <person name="Imhoff J.F."/>
            <person name="Rahn T."/>
            <person name="Kunzel S."/>
            <person name="Neulinger S.C."/>
        </authorList>
    </citation>
    <scope>NUCLEOTIDE SEQUENCE [LARGE SCALE GENOMIC DNA]</scope>
    <source>
        <strain evidence="8 9">DSM 16996</strain>
    </source>
</reference>
<gene>
    <name evidence="8" type="ORF">CCR94_05475</name>
</gene>
<name>A0A2S6NCT5_9HYPH</name>
<proteinExistence type="predicted"/>
<dbReference type="PANTHER" id="PTHR12318">
    <property type="entry name" value="TESTOSTERONE-REGULATED PROTEIN RP2"/>
    <property type="match status" value="1"/>
</dbReference>
<evidence type="ECO:0000256" key="6">
    <source>
        <dbReference type="ARBA" id="ARBA00023211"/>
    </source>
</evidence>
<keyword evidence="6" id="KW-0464">Manganese</keyword>
<comment type="caution">
    <text evidence="8">The sequence shown here is derived from an EMBL/GenBank/DDBJ whole genome shotgun (WGS) entry which is preliminary data.</text>
</comment>
<dbReference type="EMBL" id="NHSJ01000039">
    <property type="protein sequence ID" value="PPQ32418.1"/>
    <property type="molecule type" value="Genomic_DNA"/>
</dbReference>
<dbReference type="Gene3D" id="3.90.79.10">
    <property type="entry name" value="Nucleoside Triphosphate Pyrophosphohydrolase"/>
    <property type="match status" value="1"/>
</dbReference>
<evidence type="ECO:0000256" key="4">
    <source>
        <dbReference type="ARBA" id="ARBA00022801"/>
    </source>
</evidence>